<reference evidence="2 3" key="1">
    <citation type="journal article" date="2013" name="Genome Announc.">
        <title>Whole-Genome Sequence of the Clinical Strain Corynebacterium argentoratense DSM 44202, Isolated from a Human Throat Specimen.</title>
        <authorList>
            <person name="Bomholt C."/>
            <person name="Glaub A."/>
            <person name="Gravermann K."/>
            <person name="Albersmeier A."/>
            <person name="Brinkrolf K."/>
            <person name="Ruckert C."/>
            <person name="Tauch A."/>
        </authorList>
    </citation>
    <scope>NUCLEOTIDE SEQUENCE [LARGE SCALE GENOMIC DNA]</scope>
    <source>
        <strain evidence="2">DSM 44202</strain>
    </source>
</reference>
<dbReference type="eggNOG" id="COG5278">
    <property type="taxonomic scope" value="Bacteria"/>
</dbReference>
<dbReference type="GeneID" id="78250503"/>
<keyword evidence="1" id="KW-0812">Transmembrane</keyword>
<evidence type="ECO:0000313" key="3">
    <source>
        <dbReference type="Proteomes" id="UP000016943"/>
    </source>
</evidence>
<keyword evidence="1" id="KW-1133">Transmembrane helix</keyword>
<gene>
    <name evidence="2" type="ORF">CARG_08860</name>
</gene>
<dbReference type="EMBL" id="CP006365">
    <property type="protein sequence ID" value="AGU15870.1"/>
    <property type="molecule type" value="Genomic_DNA"/>
</dbReference>
<dbReference type="KEGG" id="caz:CARG_08860"/>
<dbReference type="PATRIC" id="fig|1348662.3.peg.1749"/>
<keyword evidence="1" id="KW-0472">Membrane</keyword>
<feature type="transmembrane region" description="Helical" evidence="1">
    <location>
        <begin position="228"/>
        <end position="248"/>
    </location>
</feature>
<accession>U3GWD9</accession>
<evidence type="ECO:0008006" key="4">
    <source>
        <dbReference type="Google" id="ProtNLM"/>
    </source>
</evidence>
<keyword evidence="3" id="KW-1185">Reference proteome</keyword>
<protein>
    <recommendedName>
        <fullName evidence="4">Chemotaxis methyl-accepting receptor HlyB-like 4HB MCP domain-containing protein</fullName>
    </recommendedName>
</protein>
<sequence length="412" mass="44906">MTFTLYDGVMLDFWRRRLRGLRFLATSLGLMMLVTVVVTVGILAAGVSMANTSDARRHDMGVLISTTEPTAFSAHRLYSSLSVADMSATTAFVGEDAADYDVALRHAVEAATDVAGGLDTQDPDDAKTMALVQEVQQQLPVYSAMVARAQALGDTAEMSDATALMRTTILPTAEALFVRTNRKVSDDQAALTHPQWVPISGLVVAVGMLLLAQVFLAWRTNRRLNKGFAAATVMMTTALLWVGVSNWMTFNAGVKGFEEASDPLKALTNARVYAQQARTDETLGLVVDKRTTVDTFTYDMQRISYALDVYARSDLAETPANAERLEAARSAVEQWKQAHPLKLSGTAAQGAAYQSVDDNVAELMRNARQELRSYFNVGFSASRVVSAVVFVLSLASVLALWLGIRPRLQEYL</sequence>
<dbReference type="Proteomes" id="UP000016943">
    <property type="component" value="Chromosome"/>
</dbReference>
<organism evidence="2 3">
    <name type="scientific">Corynebacterium argentoratense DSM 44202</name>
    <dbReference type="NCBI Taxonomy" id="1348662"/>
    <lineage>
        <taxon>Bacteria</taxon>
        <taxon>Bacillati</taxon>
        <taxon>Actinomycetota</taxon>
        <taxon>Actinomycetes</taxon>
        <taxon>Mycobacteriales</taxon>
        <taxon>Corynebacteriaceae</taxon>
        <taxon>Corynebacterium</taxon>
    </lineage>
</organism>
<dbReference type="RefSeq" id="WP_021012265.1">
    <property type="nucleotide sequence ID" value="NC_022198.1"/>
</dbReference>
<feature type="transmembrane region" description="Helical" evidence="1">
    <location>
        <begin position="384"/>
        <end position="404"/>
    </location>
</feature>
<dbReference type="OrthoDB" id="3218196at2"/>
<evidence type="ECO:0000313" key="2">
    <source>
        <dbReference type="EMBL" id="AGU15870.1"/>
    </source>
</evidence>
<dbReference type="HOGENOM" id="CLU_038241_0_0_11"/>
<feature type="transmembrane region" description="Helical" evidence="1">
    <location>
        <begin position="196"/>
        <end position="216"/>
    </location>
</feature>
<feature type="transmembrane region" description="Helical" evidence="1">
    <location>
        <begin position="21"/>
        <end position="47"/>
    </location>
</feature>
<evidence type="ECO:0000256" key="1">
    <source>
        <dbReference type="SAM" id="Phobius"/>
    </source>
</evidence>
<dbReference type="AlphaFoldDB" id="U3GWD9"/>
<dbReference type="STRING" id="1348662.CARG_08860"/>
<name>U3GWD9_9CORY</name>
<proteinExistence type="predicted"/>